<dbReference type="FunFam" id="3.40.1050.10:FF:000001">
    <property type="entry name" value="Carbonic anhydrase"/>
    <property type="match status" value="1"/>
</dbReference>
<dbReference type="InterPro" id="IPR036874">
    <property type="entry name" value="Carbonic_anhydrase_sf"/>
</dbReference>
<dbReference type="InterPro" id="IPR001765">
    <property type="entry name" value="Carbonic_anhydrase"/>
</dbReference>
<keyword evidence="2 6" id="KW-0479">Metal-binding</keyword>
<dbReference type="Pfam" id="PF00484">
    <property type="entry name" value="Pro_CA"/>
    <property type="match status" value="1"/>
</dbReference>
<dbReference type="Proteomes" id="UP000221024">
    <property type="component" value="Unassembled WGS sequence"/>
</dbReference>
<evidence type="ECO:0000256" key="1">
    <source>
        <dbReference type="ARBA" id="ARBA00006217"/>
    </source>
</evidence>
<feature type="binding site" evidence="6">
    <location>
        <position position="37"/>
    </location>
    <ligand>
        <name>Zn(2+)</name>
        <dbReference type="ChEBI" id="CHEBI:29105"/>
    </ligand>
</feature>
<evidence type="ECO:0000313" key="8">
    <source>
        <dbReference type="EMBL" id="PEN07728.1"/>
    </source>
</evidence>
<comment type="catalytic activity">
    <reaction evidence="5 7">
        <text>hydrogencarbonate + H(+) = CO2 + H2O</text>
        <dbReference type="Rhea" id="RHEA:10748"/>
        <dbReference type="ChEBI" id="CHEBI:15377"/>
        <dbReference type="ChEBI" id="CHEBI:15378"/>
        <dbReference type="ChEBI" id="CHEBI:16526"/>
        <dbReference type="ChEBI" id="CHEBI:17544"/>
        <dbReference type="EC" id="4.2.1.1"/>
    </reaction>
</comment>
<gene>
    <name evidence="8" type="ORF">CRI93_07020</name>
</gene>
<dbReference type="AlphaFoldDB" id="A0A2H3NM70"/>
<comment type="similarity">
    <text evidence="1 7">Belongs to the beta-class carbonic anhydrase family.</text>
</comment>
<feature type="binding site" evidence="6">
    <location>
        <position position="93"/>
    </location>
    <ligand>
        <name>Zn(2+)</name>
        <dbReference type="ChEBI" id="CHEBI:29105"/>
    </ligand>
</feature>
<dbReference type="RefSeq" id="WP_098061915.1">
    <property type="nucleotide sequence ID" value="NZ_PDEP01000005.1"/>
</dbReference>
<sequence>MPNELLQRNREWAAEHEPGFFDDLAHGQSPRFLWISCSDSRVPANEIVECHPGDLFVHRNIANRIDHDDLNGLSVLQYAVEVLQVPHIVVCGHYQCGGVKAAMEHTDHGLIDNWLRPIKRCYHEHHDELDGIADDQARWDRLCELNVIDQVEGIASTTVVQKAWQRGHAITIHGWIYQLANGKIHNLGVEVDGPDQVPAIYRINEPLSVSGDA</sequence>
<dbReference type="OrthoDB" id="9797527at2"/>
<evidence type="ECO:0000256" key="7">
    <source>
        <dbReference type="RuleBase" id="RU003956"/>
    </source>
</evidence>
<feature type="binding site" evidence="6">
    <location>
        <position position="96"/>
    </location>
    <ligand>
        <name>Zn(2+)</name>
        <dbReference type="ChEBI" id="CHEBI:29105"/>
    </ligand>
</feature>
<name>A0A2H3NM70_9BACT</name>
<feature type="binding site" evidence="6">
    <location>
        <position position="39"/>
    </location>
    <ligand>
        <name>Zn(2+)</name>
        <dbReference type="ChEBI" id="CHEBI:29105"/>
    </ligand>
</feature>
<accession>A0A2H3NM70</accession>
<evidence type="ECO:0000256" key="3">
    <source>
        <dbReference type="ARBA" id="ARBA00022833"/>
    </source>
</evidence>
<organism evidence="8 9">
    <name type="scientific">Longimonas halophila</name>
    <dbReference type="NCBI Taxonomy" id="1469170"/>
    <lineage>
        <taxon>Bacteria</taxon>
        <taxon>Pseudomonadati</taxon>
        <taxon>Rhodothermota</taxon>
        <taxon>Rhodothermia</taxon>
        <taxon>Rhodothermales</taxon>
        <taxon>Salisaetaceae</taxon>
        <taxon>Longimonas</taxon>
    </lineage>
</organism>
<dbReference type="CDD" id="cd00883">
    <property type="entry name" value="beta_CA_cladeA"/>
    <property type="match status" value="1"/>
</dbReference>
<evidence type="ECO:0000256" key="2">
    <source>
        <dbReference type="ARBA" id="ARBA00022723"/>
    </source>
</evidence>
<dbReference type="EC" id="4.2.1.1" evidence="7"/>
<dbReference type="SMART" id="SM00947">
    <property type="entry name" value="Pro_CA"/>
    <property type="match status" value="1"/>
</dbReference>
<dbReference type="GO" id="GO:0008270">
    <property type="term" value="F:zinc ion binding"/>
    <property type="evidence" value="ECO:0007669"/>
    <property type="project" value="UniProtKB-UniRule"/>
</dbReference>
<dbReference type="GO" id="GO:0004089">
    <property type="term" value="F:carbonate dehydratase activity"/>
    <property type="evidence" value="ECO:0007669"/>
    <property type="project" value="UniProtKB-UniRule"/>
</dbReference>
<comment type="caution">
    <text evidence="8">The sequence shown here is derived from an EMBL/GenBank/DDBJ whole genome shotgun (WGS) entry which is preliminary data.</text>
</comment>
<keyword evidence="3 6" id="KW-0862">Zinc</keyword>
<evidence type="ECO:0000313" key="9">
    <source>
        <dbReference type="Proteomes" id="UP000221024"/>
    </source>
</evidence>
<comment type="function">
    <text evidence="7">Reversible hydration of carbon dioxide.</text>
</comment>
<keyword evidence="4 7" id="KW-0456">Lyase</keyword>
<evidence type="ECO:0000256" key="6">
    <source>
        <dbReference type="PIRSR" id="PIRSR601765-1"/>
    </source>
</evidence>
<dbReference type="PROSITE" id="PS00705">
    <property type="entry name" value="PROK_CO2_ANHYDRASE_2"/>
    <property type="match status" value="1"/>
</dbReference>
<dbReference type="PANTHER" id="PTHR11002:SF76">
    <property type="entry name" value="CARBONIC ANHYDRASE"/>
    <property type="match status" value="1"/>
</dbReference>
<dbReference type="PROSITE" id="PS00704">
    <property type="entry name" value="PROK_CO2_ANHYDRASE_1"/>
    <property type="match status" value="1"/>
</dbReference>
<dbReference type="InterPro" id="IPR015892">
    <property type="entry name" value="Carbonic_anhydrase_CS"/>
</dbReference>
<protein>
    <recommendedName>
        <fullName evidence="7">Carbonic anhydrase</fullName>
        <ecNumber evidence="7">4.2.1.1</ecNumber>
    </recommendedName>
    <alternativeName>
        <fullName evidence="7">Carbonate dehydratase</fullName>
    </alternativeName>
</protein>
<reference evidence="8 9" key="1">
    <citation type="submission" date="2017-10" db="EMBL/GenBank/DDBJ databases">
        <title>Draft genome of Longimonas halophila.</title>
        <authorList>
            <person name="Goh K.M."/>
            <person name="Shamsir M.S."/>
            <person name="Lim S.W."/>
        </authorList>
    </citation>
    <scope>NUCLEOTIDE SEQUENCE [LARGE SCALE GENOMIC DNA]</scope>
    <source>
        <strain evidence="8 9">KCTC 42399</strain>
    </source>
</reference>
<dbReference type="GO" id="GO:0015976">
    <property type="term" value="P:carbon utilization"/>
    <property type="evidence" value="ECO:0007669"/>
    <property type="project" value="InterPro"/>
</dbReference>
<evidence type="ECO:0000256" key="5">
    <source>
        <dbReference type="ARBA" id="ARBA00048348"/>
    </source>
</evidence>
<dbReference type="EMBL" id="PDEP01000005">
    <property type="protein sequence ID" value="PEN07728.1"/>
    <property type="molecule type" value="Genomic_DNA"/>
</dbReference>
<proteinExistence type="inferred from homology"/>
<keyword evidence="9" id="KW-1185">Reference proteome</keyword>
<dbReference type="SUPFAM" id="SSF53056">
    <property type="entry name" value="beta-carbonic anhydrase, cab"/>
    <property type="match status" value="1"/>
</dbReference>
<dbReference type="Gene3D" id="3.40.1050.10">
    <property type="entry name" value="Carbonic anhydrase"/>
    <property type="match status" value="1"/>
</dbReference>
<comment type="cofactor">
    <cofactor evidence="6">
        <name>Zn(2+)</name>
        <dbReference type="ChEBI" id="CHEBI:29105"/>
    </cofactor>
    <text evidence="6">Binds 1 zinc ion per subunit.</text>
</comment>
<dbReference type="PANTHER" id="PTHR11002">
    <property type="entry name" value="CARBONIC ANHYDRASE"/>
    <property type="match status" value="1"/>
</dbReference>
<evidence type="ECO:0000256" key="4">
    <source>
        <dbReference type="ARBA" id="ARBA00023239"/>
    </source>
</evidence>